<dbReference type="Proteomes" id="UP001296706">
    <property type="component" value="Unassembled WGS sequence"/>
</dbReference>
<reference evidence="1 2" key="1">
    <citation type="submission" date="2020-04" db="EMBL/GenBank/DDBJ databases">
        <authorList>
            <person name="Klaysubun C."/>
            <person name="Duangmal K."/>
            <person name="Lipun K."/>
        </authorList>
    </citation>
    <scope>NUCLEOTIDE SEQUENCE [LARGE SCALE GENOMIC DNA]</scope>
    <source>
        <strain evidence="1 2">JCM 11839</strain>
    </source>
</reference>
<protein>
    <submittedName>
        <fullName evidence="1">Uncharacterized protein</fullName>
    </submittedName>
</protein>
<proteinExistence type="predicted"/>
<accession>A0ABX1R967</accession>
<gene>
    <name evidence="1" type="ORF">HF577_04285</name>
</gene>
<evidence type="ECO:0000313" key="2">
    <source>
        <dbReference type="Proteomes" id="UP001296706"/>
    </source>
</evidence>
<keyword evidence="2" id="KW-1185">Reference proteome</keyword>
<dbReference type="EMBL" id="JAAXKY010000007">
    <property type="protein sequence ID" value="NMH76326.1"/>
    <property type="molecule type" value="Genomic_DNA"/>
</dbReference>
<comment type="caution">
    <text evidence="1">The sequence shown here is derived from an EMBL/GenBank/DDBJ whole genome shotgun (WGS) entry which is preliminary data.</text>
</comment>
<organism evidence="1 2">
    <name type="scientific">Pseudonocardia xinjiangensis</name>
    <dbReference type="NCBI Taxonomy" id="75289"/>
    <lineage>
        <taxon>Bacteria</taxon>
        <taxon>Bacillati</taxon>
        <taxon>Actinomycetota</taxon>
        <taxon>Actinomycetes</taxon>
        <taxon>Pseudonocardiales</taxon>
        <taxon>Pseudonocardiaceae</taxon>
        <taxon>Pseudonocardia</taxon>
    </lineage>
</organism>
<dbReference type="RefSeq" id="WP_169394402.1">
    <property type="nucleotide sequence ID" value="NZ_BAAAJH010000003.1"/>
</dbReference>
<name>A0ABX1R967_9PSEU</name>
<sequence>MRRFGVGLLVPVSALLLVLSSTSLWTRHNVVDTDVFVANGQRVLTDPTVEARVESQVVDTIMAKPEVRQALDEAVAVLPPRLQTFRPSVETGSGTCWAGGCG</sequence>
<evidence type="ECO:0000313" key="1">
    <source>
        <dbReference type="EMBL" id="NMH76326.1"/>
    </source>
</evidence>